<comment type="subcellular location">
    <subcellularLocation>
        <location evidence="1">Cell membrane</location>
        <topology evidence="1">Multi-pass membrane protein</topology>
    </subcellularLocation>
</comment>
<keyword evidence="11" id="KW-1185">Reference proteome</keyword>
<sequence length="440" mass="46927">MGIKDILQLEKPLLILLFGVLLSHLGTYLVTPMLPIILKTDAGLSIGQIGIVLASIAIAFQVGSVAGGVLADRIGRGFTIGLGALIAACGLIGFGLFTQFPLLMVTASTMGFGTGLNAPSTKAAIAAFASSENQTTAFSIRGIAANIGTGSAGLIVFFLLTGTSKMIFWIAGGIYILLALQSWIFLPKGCGDVPCEGIPKGAYKQAFQNKAFMVFSFVTIFIWALYAQLSLALPLRATVILPEPKNVALIWTINSLIVISLQGLITKRIIRKVEPLTALGLGILFITIGIASLFFAQSFFHLILSGGVFVIGEMMILPTIDSTISQLSKGELIGLFFALSNVVYGLGEAGGKSAGGRILGVGENALTPVFIYTTLGLVLIVVVTLLKKWQPLRQSLQQASSKENKPKDAPRLPSEPGQHRTHPVNRWEPEVFFRKKPRTE</sequence>
<evidence type="ECO:0000256" key="5">
    <source>
        <dbReference type="ARBA" id="ARBA00022989"/>
    </source>
</evidence>
<accession>A0ABW5BUU7</accession>
<name>A0ABW5BUU7_9BACI</name>
<evidence type="ECO:0000259" key="9">
    <source>
        <dbReference type="PROSITE" id="PS50850"/>
    </source>
</evidence>
<feature type="transmembrane region" description="Helical" evidence="8">
    <location>
        <begin position="276"/>
        <end position="296"/>
    </location>
</feature>
<keyword evidence="3" id="KW-1003">Cell membrane</keyword>
<feature type="transmembrane region" description="Helical" evidence="8">
    <location>
        <begin position="140"/>
        <end position="160"/>
    </location>
</feature>
<feature type="transmembrane region" description="Helical" evidence="8">
    <location>
        <begin position="49"/>
        <end position="71"/>
    </location>
</feature>
<evidence type="ECO:0000256" key="8">
    <source>
        <dbReference type="SAM" id="Phobius"/>
    </source>
</evidence>
<evidence type="ECO:0000256" key="7">
    <source>
        <dbReference type="SAM" id="MobiDB-lite"/>
    </source>
</evidence>
<dbReference type="Proteomes" id="UP001597318">
    <property type="component" value="Unassembled WGS sequence"/>
</dbReference>
<reference evidence="11" key="1">
    <citation type="journal article" date="2019" name="Int. J. Syst. Evol. Microbiol.">
        <title>The Global Catalogue of Microorganisms (GCM) 10K type strain sequencing project: providing services to taxonomists for standard genome sequencing and annotation.</title>
        <authorList>
            <consortium name="The Broad Institute Genomics Platform"/>
            <consortium name="The Broad Institute Genome Sequencing Center for Infectious Disease"/>
            <person name="Wu L."/>
            <person name="Ma J."/>
        </authorList>
    </citation>
    <scope>NUCLEOTIDE SEQUENCE [LARGE SCALE GENOMIC DNA]</scope>
    <source>
        <strain evidence="11">CGMCC 1.15474</strain>
    </source>
</reference>
<dbReference type="InterPro" id="IPR036259">
    <property type="entry name" value="MFS_trans_sf"/>
</dbReference>
<feature type="region of interest" description="Disordered" evidence="7">
    <location>
        <begin position="397"/>
        <end position="440"/>
    </location>
</feature>
<feature type="compositionally biased region" description="Basic and acidic residues" evidence="7">
    <location>
        <begin position="425"/>
        <end position="440"/>
    </location>
</feature>
<dbReference type="EMBL" id="JBHUIK010000001">
    <property type="protein sequence ID" value="MFD2212541.1"/>
    <property type="molecule type" value="Genomic_DNA"/>
</dbReference>
<dbReference type="Pfam" id="PF07690">
    <property type="entry name" value="MFS_1"/>
    <property type="match status" value="1"/>
</dbReference>
<feature type="transmembrane region" description="Helical" evidence="8">
    <location>
        <begin position="302"/>
        <end position="320"/>
    </location>
</feature>
<evidence type="ECO:0000256" key="4">
    <source>
        <dbReference type="ARBA" id="ARBA00022692"/>
    </source>
</evidence>
<feature type="transmembrane region" description="Helical" evidence="8">
    <location>
        <begin position="369"/>
        <end position="386"/>
    </location>
</feature>
<evidence type="ECO:0000256" key="1">
    <source>
        <dbReference type="ARBA" id="ARBA00004651"/>
    </source>
</evidence>
<organism evidence="10 11">
    <name type="scientific">Metabacillus endolithicus</name>
    <dbReference type="NCBI Taxonomy" id="1535204"/>
    <lineage>
        <taxon>Bacteria</taxon>
        <taxon>Bacillati</taxon>
        <taxon>Bacillota</taxon>
        <taxon>Bacilli</taxon>
        <taxon>Bacillales</taxon>
        <taxon>Bacillaceae</taxon>
        <taxon>Metabacillus</taxon>
    </lineage>
</organism>
<dbReference type="PANTHER" id="PTHR23517">
    <property type="entry name" value="RESISTANCE PROTEIN MDTM, PUTATIVE-RELATED-RELATED"/>
    <property type="match status" value="1"/>
</dbReference>
<comment type="caution">
    <text evidence="10">The sequence shown here is derived from an EMBL/GenBank/DDBJ whole genome shotgun (WGS) entry which is preliminary data.</text>
</comment>
<keyword evidence="4 8" id="KW-0812">Transmembrane</keyword>
<dbReference type="InterPro" id="IPR050171">
    <property type="entry name" value="MFS_Transporters"/>
</dbReference>
<evidence type="ECO:0000256" key="3">
    <source>
        <dbReference type="ARBA" id="ARBA00022475"/>
    </source>
</evidence>
<feature type="transmembrane region" description="Helical" evidence="8">
    <location>
        <begin position="246"/>
        <end position="264"/>
    </location>
</feature>
<protein>
    <submittedName>
        <fullName evidence="10">MFS transporter</fullName>
    </submittedName>
</protein>
<feature type="transmembrane region" description="Helical" evidence="8">
    <location>
        <begin position="12"/>
        <end position="37"/>
    </location>
</feature>
<evidence type="ECO:0000313" key="10">
    <source>
        <dbReference type="EMBL" id="MFD2212541.1"/>
    </source>
</evidence>
<evidence type="ECO:0000313" key="11">
    <source>
        <dbReference type="Proteomes" id="UP001597318"/>
    </source>
</evidence>
<feature type="transmembrane region" description="Helical" evidence="8">
    <location>
        <begin position="166"/>
        <end position="186"/>
    </location>
</feature>
<evidence type="ECO:0000256" key="6">
    <source>
        <dbReference type="ARBA" id="ARBA00023136"/>
    </source>
</evidence>
<keyword evidence="6 8" id="KW-0472">Membrane</keyword>
<proteinExistence type="predicted"/>
<dbReference type="InterPro" id="IPR020846">
    <property type="entry name" value="MFS_dom"/>
</dbReference>
<feature type="domain" description="Major facilitator superfamily (MFS) profile" evidence="9">
    <location>
        <begin position="12"/>
        <end position="391"/>
    </location>
</feature>
<feature type="transmembrane region" description="Helical" evidence="8">
    <location>
        <begin position="78"/>
        <end position="97"/>
    </location>
</feature>
<dbReference type="PANTHER" id="PTHR23517:SF2">
    <property type="entry name" value="MULTIDRUG RESISTANCE PROTEIN MDTH"/>
    <property type="match status" value="1"/>
</dbReference>
<keyword evidence="2" id="KW-0813">Transport</keyword>
<dbReference type="RefSeq" id="WP_379049848.1">
    <property type="nucleotide sequence ID" value="NZ_JBHUIK010000001.1"/>
</dbReference>
<dbReference type="Gene3D" id="1.20.1250.20">
    <property type="entry name" value="MFS general substrate transporter like domains"/>
    <property type="match status" value="1"/>
</dbReference>
<gene>
    <name evidence="10" type="ORF">ACFSKK_02310</name>
</gene>
<keyword evidence="5 8" id="KW-1133">Transmembrane helix</keyword>
<dbReference type="InterPro" id="IPR011701">
    <property type="entry name" value="MFS"/>
</dbReference>
<feature type="transmembrane region" description="Helical" evidence="8">
    <location>
        <begin position="207"/>
        <end position="226"/>
    </location>
</feature>
<evidence type="ECO:0000256" key="2">
    <source>
        <dbReference type="ARBA" id="ARBA00022448"/>
    </source>
</evidence>
<dbReference type="PROSITE" id="PS50850">
    <property type="entry name" value="MFS"/>
    <property type="match status" value="1"/>
</dbReference>
<dbReference type="SUPFAM" id="SSF103473">
    <property type="entry name" value="MFS general substrate transporter"/>
    <property type="match status" value="1"/>
</dbReference>